<keyword evidence="2" id="KW-1185">Reference proteome</keyword>
<organism evidence="1 2">
    <name type="scientific">Acidithiobacillus montserratensis</name>
    <dbReference type="NCBI Taxonomy" id="2729135"/>
    <lineage>
        <taxon>Bacteria</taxon>
        <taxon>Pseudomonadati</taxon>
        <taxon>Pseudomonadota</taxon>
        <taxon>Acidithiobacillia</taxon>
        <taxon>Acidithiobacillales</taxon>
        <taxon>Acidithiobacillaceae</taxon>
        <taxon>Acidithiobacillus</taxon>
    </lineage>
</organism>
<dbReference type="Proteomes" id="UP001195965">
    <property type="component" value="Chromosome"/>
</dbReference>
<gene>
    <name evidence="1" type="ORF">HHS34_012385</name>
</gene>
<reference evidence="1 2" key="1">
    <citation type="journal article" date="2021" name="ISME J.">
        <title>Genomic evolution of the class Acidithiobacillia: deep-branching Proteobacteria living in extreme acidic conditions.</title>
        <authorList>
            <person name="Moya-Beltran A."/>
            <person name="Beard S."/>
            <person name="Rojas-Villalobos C."/>
            <person name="Issotta F."/>
            <person name="Gallardo Y."/>
            <person name="Ulloa R."/>
            <person name="Giaveno A."/>
            <person name="Degli Esposti M."/>
            <person name="Johnson D.B."/>
            <person name="Quatrini R."/>
        </authorList>
    </citation>
    <scope>NUCLEOTIDE SEQUENCE [LARGE SCALE GENOMIC DNA]</scope>
    <source>
        <strain evidence="1 2">GG1-14</strain>
    </source>
</reference>
<name>A0ACD5HF91_9PROT</name>
<accession>A0ACD5HF91</accession>
<evidence type="ECO:0000313" key="2">
    <source>
        <dbReference type="Proteomes" id="UP001195965"/>
    </source>
</evidence>
<dbReference type="EMBL" id="CP127526">
    <property type="protein sequence ID" value="XRI73226.1"/>
    <property type="molecule type" value="Genomic_DNA"/>
</dbReference>
<evidence type="ECO:0000313" key="1">
    <source>
        <dbReference type="EMBL" id="XRI73226.1"/>
    </source>
</evidence>
<proteinExistence type="predicted"/>
<sequence length="565" mass="61030">MMHILSIPWLAGGLLALMPAGLILMGLPGVRRTRQSALTTRNRVRWTAIVTLLLALAADLIFVLGARSSLLLASVPLPALHFALPLSIAVDPLTLILASVVSFVLVMIAQYSVAYLDGDPQQARFFRLLSFTGGFFLLTVISGNIGLFTLAIIAVGFSINRLLRFYGDRPKAIMAAHKKSLFTRTADLCLVAAALLIGHSVGSLQFVAIRSFVEQAGTIPMSLQVAAWLIVAAVFLKSAHFPAHGWLIQVMEAPTPVSALMHAGIVYSGAIVALRTSALLIRVPDALLILGLAGLTTVMIASLVMTTQTSIKSMLAWSTTAQLGFMSLELGLGLFPLALLHLVGHSLYKAHAFLSSGSITDQLRQVPPGAKKKAGLVTWLTATVLGVLISAGAAWCFGENPFVEPVWIALVLIVAAAISQILIKGFLFDAAVDRFMAILVAVAMGLIYLVLHTLFVWGFSADLTRAMPVVSGAYMALVGLTAVGFLFLSFMQGPGHMVLPKKVQWALFTYLYNGLYTDYWVEQFSHRFWSERVSVKLPRKNLAVESLQSVARNQESMTMKEVTNE</sequence>
<protein>
    <submittedName>
        <fullName evidence="1">Proton-conducting transporter membrane subunit</fullName>
    </submittedName>
</protein>